<name>A0AAD2J4V9_ACHAE</name>
<feature type="region of interest" description="Disordered" evidence="1">
    <location>
        <begin position="1"/>
        <end position="24"/>
    </location>
</feature>
<protein>
    <submittedName>
        <fullName evidence="2">Uncharacterized protein</fullName>
    </submittedName>
</protein>
<evidence type="ECO:0000256" key="1">
    <source>
        <dbReference type="SAM" id="MobiDB-lite"/>
    </source>
</evidence>
<feature type="compositionally biased region" description="Polar residues" evidence="1">
    <location>
        <begin position="1"/>
        <end position="11"/>
    </location>
</feature>
<organism evidence="2 3">
    <name type="scientific">Achromobacter aegrifaciens</name>
    <dbReference type="NCBI Taxonomy" id="1287736"/>
    <lineage>
        <taxon>Bacteria</taxon>
        <taxon>Pseudomonadati</taxon>
        <taxon>Pseudomonadota</taxon>
        <taxon>Betaproteobacteria</taxon>
        <taxon>Burkholderiales</taxon>
        <taxon>Alcaligenaceae</taxon>
        <taxon>Achromobacter</taxon>
    </lineage>
</organism>
<dbReference type="RefSeq" id="WP_054458117.1">
    <property type="nucleotide sequence ID" value="NZ_CYTK01000012.1"/>
</dbReference>
<dbReference type="EMBL" id="CYTK01000012">
    <property type="protein sequence ID" value="CUJ71985.1"/>
    <property type="molecule type" value="Genomic_DNA"/>
</dbReference>
<evidence type="ECO:0000313" key="3">
    <source>
        <dbReference type="Proteomes" id="UP000044098"/>
    </source>
</evidence>
<dbReference type="AlphaFoldDB" id="A0AAD2J4V9"/>
<evidence type="ECO:0000313" key="2">
    <source>
        <dbReference type="EMBL" id="CUJ71985.1"/>
    </source>
</evidence>
<dbReference type="Proteomes" id="UP000044098">
    <property type="component" value="Unassembled WGS sequence"/>
</dbReference>
<proteinExistence type="predicted"/>
<sequence>MLSVDTRTCSDPSDCGPMPDDPTLDYLAPDVAKEAIFERLSSGAAARQKLEGVMGKPLSVAFYFYRGELVGDPNKGPVPMKLTGCEFRPATSGPRKGRWVVPLPGTERSIVVTREDIRAFEAAQSLPCATERP</sequence>
<gene>
    <name evidence="2" type="ORF">ERS370000_05508</name>
</gene>
<accession>A0AAD2J4V9</accession>
<comment type="caution">
    <text evidence="2">The sequence shown here is derived from an EMBL/GenBank/DDBJ whole genome shotgun (WGS) entry which is preliminary data.</text>
</comment>
<reference evidence="2 3" key="1">
    <citation type="submission" date="2015-09" db="EMBL/GenBank/DDBJ databases">
        <authorList>
            <consortium name="Pathogen Informatics"/>
        </authorList>
    </citation>
    <scope>NUCLEOTIDE SEQUENCE [LARGE SCALE GENOMIC DNA]</scope>
    <source>
        <strain evidence="2 3">2789STDY5608625</strain>
    </source>
</reference>